<evidence type="ECO:0000256" key="1">
    <source>
        <dbReference type="ARBA" id="ARBA00001917"/>
    </source>
</evidence>
<evidence type="ECO:0000256" key="2">
    <source>
        <dbReference type="ARBA" id="ARBA00022630"/>
    </source>
</evidence>
<evidence type="ECO:0000256" key="3">
    <source>
        <dbReference type="ARBA" id="ARBA00022643"/>
    </source>
</evidence>
<dbReference type="RefSeq" id="WP_048005715.1">
    <property type="nucleotide sequence ID" value="NZ_JBCMYD010000029.1"/>
</dbReference>
<name>A0A0J5VF65_9BACI</name>
<dbReference type="Gene3D" id="2.30.110.10">
    <property type="entry name" value="Electron Transport, Fmn-binding Protein, Chain A"/>
    <property type="match status" value="1"/>
</dbReference>
<evidence type="ECO:0000313" key="5">
    <source>
        <dbReference type="EMBL" id="KZE51415.1"/>
    </source>
</evidence>
<dbReference type="PANTHER" id="PTHR33798">
    <property type="entry name" value="FLAVOPROTEIN OXYGENASE"/>
    <property type="match status" value="1"/>
</dbReference>
<dbReference type="Pfam" id="PF01613">
    <property type="entry name" value="Flavin_Reduct"/>
    <property type="match status" value="1"/>
</dbReference>
<dbReference type="InterPro" id="IPR012349">
    <property type="entry name" value="Split_barrel_FMN-bd"/>
</dbReference>
<organism evidence="5 6">
    <name type="scientific">Rossellomorea marisflavi</name>
    <dbReference type="NCBI Taxonomy" id="189381"/>
    <lineage>
        <taxon>Bacteria</taxon>
        <taxon>Bacillati</taxon>
        <taxon>Bacillota</taxon>
        <taxon>Bacilli</taxon>
        <taxon>Bacillales</taxon>
        <taxon>Bacillaceae</taxon>
        <taxon>Rossellomorea</taxon>
    </lineage>
</organism>
<evidence type="ECO:0000256" key="4">
    <source>
        <dbReference type="ARBA" id="ARBA00038054"/>
    </source>
</evidence>
<proteinExistence type="inferred from homology"/>
<gene>
    <name evidence="5" type="ORF">AV649_14415</name>
</gene>
<dbReference type="SMART" id="SM00903">
    <property type="entry name" value="Flavin_Reduct"/>
    <property type="match status" value="1"/>
</dbReference>
<dbReference type="InterPro" id="IPR002563">
    <property type="entry name" value="Flavin_Rdtase-like_dom"/>
</dbReference>
<comment type="cofactor">
    <cofactor evidence="1">
        <name>FMN</name>
        <dbReference type="ChEBI" id="CHEBI:58210"/>
    </cofactor>
</comment>
<comment type="caution">
    <text evidence="5">The sequence shown here is derived from an EMBL/GenBank/DDBJ whole genome shotgun (WGS) entry which is preliminary data.</text>
</comment>
<sequence>MDIKPDQLPWQEAYKLVIGSILPRPIAFVSTVDEAGHANLAPFSFFTAISADPMLVCFSPMRRGTDGGKKDTLLNIEATKEFVINIVSETFVEQMNDCSKEFAPEVDEFEAVGLGKKPSVTIAPPAVSESRVQLECILQDVLHFGDHPGAGSLVIGKVLCVRMDDELYDAGRIDSSTLEPVGRMAGQMYTKPLADTFELTRKR</sequence>
<keyword evidence="2" id="KW-0285">Flavoprotein</keyword>
<dbReference type="Proteomes" id="UP000076510">
    <property type="component" value="Unassembled WGS sequence"/>
</dbReference>
<accession>A0A0J5VF65</accession>
<reference evidence="6" key="1">
    <citation type="submission" date="2016-01" db="EMBL/GenBank/DDBJ databases">
        <title>Whole genome sequencing of Bhargavaea cecembensis T14.</title>
        <authorList>
            <person name="Hong K.W."/>
        </authorList>
    </citation>
    <scope>NUCLEOTIDE SEQUENCE [LARGE SCALE GENOMIC DNA]</scope>
    <source>
        <strain evidence="6">M19</strain>
    </source>
</reference>
<dbReference type="GO" id="GO:0016646">
    <property type="term" value="F:oxidoreductase activity, acting on the CH-NH group of donors, NAD or NADP as acceptor"/>
    <property type="evidence" value="ECO:0007669"/>
    <property type="project" value="UniProtKB-ARBA"/>
</dbReference>
<dbReference type="PATRIC" id="fig|189381.11.peg.4384"/>
<dbReference type="PANTHER" id="PTHR33798:SF5">
    <property type="entry name" value="FLAVIN REDUCTASE LIKE DOMAIN-CONTAINING PROTEIN"/>
    <property type="match status" value="1"/>
</dbReference>
<dbReference type="OrthoDB" id="9794638at2"/>
<dbReference type="GO" id="GO:0010181">
    <property type="term" value="F:FMN binding"/>
    <property type="evidence" value="ECO:0007669"/>
    <property type="project" value="InterPro"/>
</dbReference>
<keyword evidence="3" id="KW-0288">FMN</keyword>
<dbReference type="EMBL" id="LQQY01000008">
    <property type="protein sequence ID" value="KZE51415.1"/>
    <property type="molecule type" value="Genomic_DNA"/>
</dbReference>
<comment type="similarity">
    <text evidence="4">Belongs to the flavoredoxin family.</text>
</comment>
<dbReference type="AlphaFoldDB" id="A0A0J5VF65"/>
<dbReference type="SUPFAM" id="SSF50475">
    <property type="entry name" value="FMN-binding split barrel"/>
    <property type="match status" value="1"/>
</dbReference>
<evidence type="ECO:0000313" key="6">
    <source>
        <dbReference type="Proteomes" id="UP000076510"/>
    </source>
</evidence>
<protein>
    <submittedName>
        <fullName evidence="5">Uncharacterized protein</fullName>
    </submittedName>
</protein>